<dbReference type="EMBL" id="RBUM01000575">
    <property type="protein sequence ID" value="RMV06868.1"/>
    <property type="molecule type" value="Genomic_DNA"/>
</dbReference>
<proteinExistence type="predicted"/>
<gene>
    <name evidence="3" type="ORF">ALP17_01532</name>
</gene>
<evidence type="ECO:0000313" key="4">
    <source>
        <dbReference type="Proteomes" id="UP000270795"/>
    </source>
</evidence>
<dbReference type="AlphaFoldDB" id="A0A3M5ZJW7"/>
<evidence type="ECO:0000256" key="1">
    <source>
        <dbReference type="SAM" id="MobiDB-lite"/>
    </source>
</evidence>
<dbReference type="Proteomes" id="UP000270795">
    <property type="component" value="Unassembled WGS sequence"/>
</dbReference>
<keyword evidence="2" id="KW-0812">Transmembrane</keyword>
<feature type="region of interest" description="Disordered" evidence="1">
    <location>
        <begin position="183"/>
        <end position="202"/>
    </location>
</feature>
<feature type="transmembrane region" description="Helical" evidence="2">
    <location>
        <begin position="29"/>
        <end position="52"/>
    </location>
</feature>
<keyword evidence="2" id="KW-0472">Membrane</keyword>
<name>A0A3M5ZJW7_PSESS</name>
<feature type="compositionally biased region" description="Polar residues" evidence="1">
    <location>
        <begin position="184"/>
        <end position="195"/>
    </location>
</feature>
<comment type="caution">
    <text evidence="3">The sequence shown here is derived from an EMBL/GenBank/DDBJ whole genome shotgun (WGS) entry which is preliminary data.</text>
</comment>
<evidence type="ECO:0000256" key="2">
    <source>
        <dbReference type="SAM" id="Phobius"/>
    </source>
</evidence>
<feature type="transmembrane region" description="Helical" evidence="2">
    <location>
        <begin position="64"/>
        <end position="83"/>
    </location>
</feature>
<protein>
    <submittedName>
        <fullName evidence="3">Uncharacterized protein</fullName>
    </submittedName>
</protein>
<organism evidence="3 4">
    <name type="scientific">Pseudomonas savastanoi</name>
    <name type="common">Pseudomonas syringae pv. savastanoi</name>
    <dbReference type="NCBI Taxonomy" id="29438"/>
    <lineage>
        <taxon>Bacteria</taxon>
        <taxon>Pseudomonadati</taxon>
        <taxon>Pseudomonadota</taxon>
        <taxon>Gammaproteobacteria</taxon>
        <taxon>Pseudomonadales</taxon>
        <taxon>Pseudomonadaceae</taxon>
        <taxon>Pseudomonas</taxon>
    </lineage>
</organism>
<keyword evidence="2" id="KW-1133">Transmembrane helix</keyword>
<feature type="transmembrane region" description="Helical" evidence="2">
    <location>
        <begin position="90"/>
        <end position="110"/>
    </location>
</feature>
<accession>A0A3M5ZJW7</accession>
<sequence>MGKQSRSKRASPEPMVIYRSHVAAFRSRYLLSFLTPIFMGIFSLAITAGTVVEAYFPNEPERTGQSMMLMMGVSLVLSFGGIMMSRGHACGMWILAAILVSCFFAVLPTAPAHWRRFELILYMLGLLFPLLAFYRSTASAAGSCACNGGLFDPNARRRVRRCGGAGISRCIVKACARERHCASSPGSTRTFSRPTKNPPKRVFPRPPRLPVGCLRGDGRSSLILVNSCSPLDGSNLTEDGPGRKWPNPSTACKPFAILGRSTTLPFNERAGSLWINHLLALSLPLDQQQFPVPITHLLPHPRHINIRQHRRRLAQFAQQRGPVGKTPAHARDHGACVLVVRVASGVEGVFQQDVVAQNALNLPRIDHEASSLLGALSTVLPETACAAANVWMRRKPVRPVGAGHGVMQPEEQAHQVVAIPLAHLQVVAAHARQACAVSDANDTRPGWKGL</sequence>
<reference evidence="3 4" key="1">
    <citation type="submission" date="2018-08" db="EMBL/GenBank/DDBJ databases">
        <title>Recombination of ecologically and evolutionarily significant loci maintains genetic cohesion in the Pseudomonas syringae species complex.</title>
        <authorList>
            <person name="Dillon M."/>
            <person name="Thakur S."/>
            <person name="Almeida R.N.D."/>
            <person name="Weir B.S."/>
            <person name="Guttman D.S."/>
        </authorList>
    </citation>
    <scope>NUCLEOTIDE SEQUENCE [LARGE SCALE GENOMIC DNA]</scope>
    <source>
        <strain evidence="3 4">ICMP 11899</strain>
    </source>
</reference>
<evidence type="ECO:0000313" key="3">
    <source>
        <dbReference type="EMBL" id="RMV06868.1"/>
    </source>
</evidence>